<protein>
    <submittedName>
        <fullName evidence="1">Uncharacterized protein</fullName>
    </submittedName>
</protein>
<gene>
    <name evidence="1" type="ORF">V5799_029126</name>
</gene>
<reference evidence="1 2" key="1">
    <citation type="journal article" date="2023" name="Arcadia Sci">
        <title>De novo assembly of a long-read Amblyomma americanum tick genome.</title>
        <authorList>
            <person name="Chou S."/>
            <person name="Poskanzer K.E."/>
            <person name="Rollins M."/>
            <person name="Thuy-Boun P.S."/>
        </authorList>
    </citation>
    <scope>NUCLEOTIDE SEQUENCE [LARGE SCALE GENOMIC DNA]</scope>
    <source>
        <strain evidence="1">F_SG_1</strain>
        <tissue evidence="1">Salivary glands</tissue>
    </source>
</reference>
<name>A0AAQ4ES17_AMBAM</name>
<evidence type="ECO:0000313" key="1">
    <source>
        <dbReference type="EMBL" id="KAK8777529.1"/>
    </source>
</evidence>
<feature type="non-terminal residue" evidence="1">
    <location>
        <position position="52"/>
    </location>
</feature>
<comment type="caution">
    <text evidence="1">The sequence shown here is derived from an EMBL/GenBank/DDBJ whole genome shotgun (WGS) entry which is preliminary data.</text>
</comment>
<keyword evidence="2" id="KW-1185">Reference proteome</keyword>
<dbReference type="AlphaFoldDB" id="A0AAQ4ES17"/>
<evidence type="ECO:0000313" key="2">
    <source>
        <dbReference type="Proteomes" id="UP001321473"/>
    </source>
</evidence>
<dbReference type="Proteomes" id="UP001321473">
    <property type="component" value="Unassembled WGS sequence"/>
</dbReference>
<dbReference type="EMBL" id="JARKHS020011756">
    <property type="protein sequence ID" value="KAK8777529.1"/>
    <property type="molecule type" value="Genomic_DNA"/>
</dbReference>
<organism evidence="1 2">
    <name type="scientific">Amblyomma americanum</name>
    <name type="common">Lone star tick</name>
    <dbReference type="NCBI Taxonomy" id="6943"/>
    <lineage>
        <taxon>Eukaryota</taxon>
        <taxon>Metazoa</taxon>
        <taxon>Ecdysozoa</taxon>
        <taxon>Arthropoda</taxon>
        <taxon>Chelicerata</taxon>
        <taxon>Arachnida</taxon>
        <taxon>Acari</taxon>
        <taxon>Parasitiformes</taxon>
        <taxon>Ixodida</taxon>
        <taxon>Ixodoidea</taxon>
        <taxon>Ixodidae</taxon>
        <taxon>Amblyomminae</taxon>
        <taxon>Amblyomma</taxon>
    </lineage>
</organism>
<sequence length="52" mass="5626">MLPMPVPDKCNVAKTDAAAKFMLPTSVPDKCKRLPGPSCIVVTLAWPAFVRL</sequence>
<proteinExistence type="predicted"/>
<accession>A0AAQ4ES17</accession>